<dbReference type="InterPro" id="IPR002225">
    <property type="entry name" value="3Beta_OHSteriod_DH/Estase"/>
</dbReference>
<dbReference type="Proteomes" id="UP000789508">
    <property type="component" value="Unassembled WGS sequence"/>
</dbReference>
<dbReference type="OrthoDB" id="10058185at2759"/>
<gene>
    <name evidence="4" type="ORF">ALEPTO_LOCUS860</name>
</gene>
<evidence type="ECO:0000256" key="1">
    <source>
        <dbReference type="ARBA" id="ARBA00009219"/>
    </source>
</evidence>
<feature type="domain" description="3-beta hydroxysteroid dehydrogenase/isomerase" evidence="3">
    <location>
        <begin position="5"/>
        <end position="270"/>
    </location>
</feature>
<proteinExistence type="inferred from homology"/>
<dbReference type="PANTHER" id="PTHR43245">
    <property type="entry name" value="BIFUNCTIONAL POLYMYXIN RESISTANCE PROTEIN ARNA"/>
    <property type="match status" value="1"/>
</dbReference>
<comment type="similarity">
    <text evidence="1">Belongs to the 3-beta-HSD family.</text>
</comment>
<keyword evidence="5" id="KW-1185">Reference proteome</keyword>
<protein>
    <submittedName>
        <fullName evidence="4">13568_t:CDS:1</fullName>
    </submittedName>
</protein>
<evidence type="ECO:0000313" key="4">
    <source>
        <dbReference type="EMBL" id="CAG8448698.1"/>
    </source>
</evidence>
<evidence type="ECO:0000259" key="3">
    <source>
        <dbReference type="Pfam" id="PF01073"/>
    </source>
</evidence>
<dbReference type="GO" id="GO:0016616">
    <property type="term" value="F:oxidoreductase activity, acting on the CH-OH group of donors, NAD or NADP as acceptor"/>
    <property type="evidence" value="ECO:0007669"/>
    <property type="project" value="InterPro"/>
</dbReference>
<name>A0A9N8VG23_9GLOM</name>
<dbReference type="EMBL" id="CAJVPS010000076">
    <property type="protein sequence ID" value="CAG8448698.1"/>
    <property type="molecule type" value="Genomic_DNA"/>
</dbReference>
<organism evidence="4 5">
    <name type="scientific">Ambispora leptoticha</name>
    <dbReference type="NCBI Taxonomy" id="144679"/>
    <lineage>
        <taxon>Eukaryota</taxon>
        <taxon>Fungi</taxon>
        <taxon>Fungi incertae sedis</taxon>
        <taxon>Mucoromycota</taxon>
        <taxon>Glomeromycotina</taxon>
        <taxon>Glomeromycetes</taxon>
        <taxon>Archaeosporales</taxon>
        <taxon>Ambisporaceae</taxon>
        <taxon>Ambispora</taxon>
    </lineage>
</organism>
<dbReference type="InterPro" id="IPR036291">
    <property type="entry name" value="NAD(P)-bd_dom_sf"/>
</dbReference>
<sequence>MNNVLVIGGDGFLGRWIVELLLRRNSDPDQPNYAISIFDLQQRYFEETLTYYIGDLTQYEDISSAIVKSRAKFLIHTASPPHGLSSKIYWDVNVGGTKNILKACLENDVEKLVYTSSAGVLYDGINDLINVDETASFPEVFHDSYHETKAEAEKIVLEANGQNNLLTCAIRPSAIFGPRDQQLVAGMIKVMERGQTKFQIGDNFNLFDFTYVENVAYAHLLAMDKLSSDPDIKVGGEAFIITNGTPIPFWDMPRFIWSQFNHVPPYYIKLSRAAGLALAYCAEWACYLFNREEGFTRYRVKFACSSRYFNINKSKTILGYNPPVDLEEGIKRTCGSFVQQYSKNGKES</sequence>
<dbReference type="SUPFAM" id="SSF51735">
    <property type="entry name" value="NAD(P)-binding Rossmann-fold domains"/>
    <property type="match status" value="1"/>
</dbReference>
<accession>A0A9N8VG23</accession>
<keyword evidence="2" id="KW-0560">Oxidoreductase</keyword>
<dbReference type="InterPro" id="IPR050177">
    <property type="entry name" value="Lipid_A_modif_metabolic_enz"/>
</dbReference>
<evidence type="ECO:0000256" key="2">
    <source>
        <dbReference type="ARBA" id="ARBA00023002"/>
    </source>
</evidence>
<dbReference type="Pfam" id="PF01073">
    <property type="entry name" value="3Beta_HSD"/>
    <property type="match status" value="1"/>
</dbReference>
<dbReference type="Gene3D" id="3.40.50.720">
    <property type="entry name" value="NAD(P)-binding Rossmann-like Domain"/>
    <property type="match status" value="1"/>
</dbReference>
<comment type="caution">
    <text evidence="4">The sequence shown here is derived from an EMBL/GenBank/DDBJ whole genome shotgun (WGS) entry which is preliminary data.</text>
</comment>
<dbReference type="AlphaFoldDB" id="A0A9N8VG23"/>
<dbReference type="PANTHER" id="PTHR43245:SF51">
    <property type="entry name" value="SHORT CHAIN DEHYDROGENASE_REDUCTASE FAMILY 42E, MEMBER 2"/>
    <property type="match status" value="1"/>
</dbReference>
<evidence type="ECO:0000313" key="5">
    <source>
        <dbReference type="Proteomes" id="UP000789508"/>
    </source>
</evidence>
<reference evidence="4" key="1">
    <citation type="submission" date="2021-06" db="EMBL/GenBank/DDBJ databases">
        <authorList>
            <person name="Kallberg Y."/>
            <person name="Tangrot J."/>
            <person name="Rosling A."/>
        </authorList>
    </citation>
    <scope>NUCLEOTIDE SEQUENCE</scope>
    <source>
        <strain evidence="4">FL130A</strain>
    </source>
</reference>
<dbReference type="GO" id="GO:0006694">
    <property type="term" value="P:steroid biosynthetic process"/>
    <property type="evidence" value="ECO:0007669"/>
    <property type="project" value="InterPro"/>
</dbReference>